<dbReference type="Gene3D" id="2.60.40.3710">
    <property type="match status" value="1"/>
</dbReference>
<evidence type="ECO:0000259" key="9">
    <source>
        <dbReference type="PROSITE" id="PS52029"/>
    </source>
</evidence>
<feature type="domain" description="L,D-TPase catalytic" evidence="9">
    <location>
        <begin position="269"/>
        <end position="396"/>
    </location>
</feature>
<keyword evidence="5" id="KW-0012">Acyltransferase</keyword>
<keyword evidence="11" id="KW-1185">Reference proteome</keyword>
<name>A0ABU1JB05_9MICC</name>
<evidence type="ECO:0000256" key="5">
    <source>
        <dbReference type="ARBA" id="ARBA00023315"/>
    </source>
</evidence>
<gene>
    <name evidence="10" type="ORF">JOE69_001279</name>
</gene>
<evidence type="ECO:0000256" key="3">
    <source>
        <dbReference type="ARBA" id="ARBA00022960"/>
    </source>
</evidence>
<comment type="pathway">
    <text evidence="1 7">Cell wall biogenesis; peptidoglycan biosynthesis.</text>
</comment>
<keyword evidence="8" id="KW-0812">Transmembrane</keyword>
<dbReference type="Gene3D" id="2.60.40.3780">
    <property type="match status" value="1"/>
</dbReference>
<dbReference type="Proteomes" id="UP001185069">
    <property type="component" value="Unassembled WGS sequence"/>
</dbReference>
<protein>
    <submittedName>
        <fullName evidence="10">Lipoprotein-anchoring transpeptidase ErfK/SrfK</fullName>
    </submittedName>
</protein>
<dbReference type="CDD" id="cd16913">
    <property type="entry name" value="YkuD_like"/>
    <property type="match status" value="1"/>
</dbReference>
<dbReference type="PROSITE" id="PS52029">
    <property type="entry name" value="LD_TPASE"/>
    <property type="match status" value="1"/>
</dbReference>
<keyword evidence="2" id="KW-0808">Transferase</keyword>
<dbReference type="RefSeq" id="WP_296363916.1">
    <property type="nucleotide sequence ID" value="NZ_BAAAHY010000001.1"/>
</dbReference>
<evidence type="ECO:0000256" key="7">
    <source>
        <dbReference type="PROSITE-ProRule" id="PRU01373"/>
    </source>
</evidence>
<evidence type="ECO:0000256" key="4">
    <source>
        <dbReference type="ARBA" id="ARBA00022984"/>
    </source>
</evidence>
<evidence type="ECO:0000256" key="1">
    <source>
        <dbReference type="ARBA" id="ARBA00004752"/>
    </source>
</evidence>
<dbReference type="CDD" id="cd13432">
    <property type="entry name" value="LDT_IgD_like_2"/>
    <property type="match status" value="1"/>
</dbReference>
<keyword evidence="6 7" id="KW-0961">Cell wall biogenesis/degradation</keyword>
<dbReference type="SUPFAM" id="SSF141523">
    <property type="entry name" value="L,D-transpeptidase catalytic domain-like"/>
    <property type="match status" value="1"/>
</dbReference>
<dbReference type="Pfam" id="PF17964">
    <property type="entry name" value="Big_10"/>
    <property type="match status" value="1"/>
</dbReference>
<feature type="active site" description="Nucleophile" evidence="7">
    <location>
        <position position="372"/>
    </location>
</feature>
<proteinExistence type="predicted"/>
<sequence>MSDYQHEDAGYAATTEPGKPRRKAWKIGLIVALCAVVGAGGIGAVAVVPWAQAKVDAVPDGGTGSSAAVAAKPVELGVSPVDGAVQVNPVAPAAVKAVNGKLKAVSLVDNKTGAAAAGSLSADGTSWTAAGPLAFDTSYTYTLTVLDGANRESTKTQTFSTVPAANEADATSYVRDGGNVGAGQPVELTFSEPVLNKAAVENAIKITSSSGQVGAFRWFGDKIVRYRPENFWTAKSVVTVDLKLLGVDFGNGMIGNFNKTITMNVGDKKVLVADAANHVSNLYVNDVLVRTMPVTMGDTRFPSAAGFLVMMEKEKEAVFKADSIGLQPGDPAYYGTLNVSNAIRITTGGEYVHQALPAAYGNVGNSNVSHGCVGLLPDDANWVFDNMTTGDLVQVINSERGPTEADDGFGDWNIPWAQYASRG</sequence>
<dbReference type="InterPro" id="IPR005490">
    <property type="entry name" value="LD_TPept_cat_dom"/>
</dbReference>
<dbReference type="Pfam" id="PF03734">
    <property type="entry name" value="YkuD"/>
    <property type="match status" value="1"/>
</dbReference>
<comment type="caution">
    <text evidence="10">The sequence shown here is derived from an EMBL/GenBank/DDBJ whole genome shotgun (WGS) entry which is preliminary data.</text>
</comment>
<dbReference type="InterPro" id="IPR050979">
    <property type="entry name" value="LD-transpeptidase"/>
</dbReference>
<dbReference type="InterPro" id="IPR038063">
    <property type="entry name" value="Transpep_catalytic_dom"/>
</dbReference>
<dbReference type="EMBL" id="JAVDQF010000001">
    <property type="protein sequence ID" value="MDR6269041.1"/>
    <property type="molecule type" value="Genomic_DNA"/>
</dbReference>
<evidence type="ECO:0000256" key="6">
    <source>
        <dbReference type="ARBA" id="ARBA00023316"/>
    </source>
</evidence>
<evidence type="ECO:0000256" key="8">
    <source>
        <dbReference type="SAM" id="Phobius"/>
    </source>
</evidence>
<evidence type="ECO:0000256" key="2">
    <source>
        <dbReference type="ARBA" id="ARBA00022679"/>
    </source>
</evidence>
<evidence type="ECO:0000313" key="10">
    <source>
        <dbReference type="EMBL" id="MDR6269041.1"/>
    </source>
</evidence>
<evidence type="ECO:0000313" key="11">
    <source>
        <dbReference type="Proteomes" id="UP001185069"/>
    </source>
</evidence>
<keyword evidence="3 7" id="KW-0133">Cell shape</keyword>
<accession>A0ABU1JB05</accession>
<dbReference type="Gene3D" id="2.40.440.10">
    <property type="entry name" value="L,D-transpeptidase catalytic domain-like"/>
    <property type="match status" value="1"/>
</dbReference>
<keyword evidence="4 7" id="KW-0573">Peptidoglycan synthesis</keyword>
<dbReference type="PANTHER" id="PTHR30582:SF2">
    <property type="entry name" value="L,D-TRANSPEPTIDASE YCIB-RELATED"/>
    <property type="match status" value="1"/>
</dbReference>
<keyword evidence="10" id="KW-0449">Lipoprotein</keyword>
<organism evidence="10 11">
    <name type="scientific">Arthrobacter russicus</name>
    <dbReference type="NCBI Taxonomy" id="172040"/>
    <lineage>
        <taxon>Bacteria</taxon>
        <taxon>Bacillati</taxon>
        <taxon>Actinomycetota</taxon>
        <taxon>Actinomycetes</taxon>
        <taxon>Micrococcales</taxon>
        <taxon>Micrococcaceae</taxon>
        <taxon>Arthrobacter</taxon>
    </lineage>
</organism>
<feature type="active site" description="Proton donor/acceptor" evidence="7">
    <location>
        <position position="353"/>
    </location>
</feature>
<keyword evidence="8" id="KW-1133">Transmembrane helix</keyword>
<dbReference type="PANTHER" id="PTHR30582">
    <property type="entry name" value="L,D-TRANSPEPTIDASE"/>
    <property type="match status" value="1"/>
</dbReference>
<keyword evidence="8" id="KW-0472">Membrane</keyword>
<feature type="transmembrane region" description="Helical" evidence="8">
    <location>
        <begin position="27"/>
        <end position="51"/>
    </location>
</feature>
<dbReference type="InterPro" id="IPR041280">
    <property type="entry name" value="Big_10"/>
</dbReference>
<reference evidence="10 11" key="1">
    <citation type="submission" date="2023-07" db="EMBL/GenBank/DDBJ databases">
        <title>Sequencing the genomes of 1000 actinobacteria strains.</title>
        <authorList>
            <person name="Klenk H.-P."/>
        </authorList>
    </citation>
    <scope>NUCLEOTIDE SEQUENCE [LARGE SCALE GENOMIC DNA]</scope>
    <source>
        <strain evidence="10 11">DSM 14555</strain>
    </source>
</reference>